<proteinExistence type="predicted"/>
<dbReference type="EMBL" id="RBTH01000289">
    <property type="protein sequence ID" value="RMT42142.1"/>
    <property type="molecule type" value="Genomic_DNA"/>
</dbReference>
<comment type="caution">
    <text evidence="1">The sequence shown here is derived from an EMBL/GenBank/DDBJ whole genome shotgun (WGS) entry which is preliminary data.</text>
</comment>
<gene>
    <name evidence="1" type="ORF">ALP48_200099</name>
</gene>
<name>A0A3M5L4B5_PSESX</name>
<evidence type="ECO:0000313" key="2">
    <source>
        <dbReference type="Proteomes" id="UP000268096"/>
    </source>
</evidence>
<organism evidence="1 2">
    <name type="scientific">Pseudomonas syringae pv. solidagae</name>
    <dbReference type="NCBI Taxonomy" id="264458"/>
    <lineage>
        <taxon>Bacteria</taxon>
        <taxon>Pseudomonadati</taxon>
        <taxon>Pseudomonadota</taxon>
        <taxon>Gammaproteobacteria</taxon>
        <taxon>Pseudomonadales</taxon>
        <taxon>Pseudomonadaceae</taxon>
        <taxon>Pseudomonas</taxon>
        <taxon>Pseudomonas syringae</taxon>
    </lineage>
</organism>
<dbReference type="AntiFam" id="ANF00178">
    <property type="entry name" value="Shadow ORF (opposite dhbF)"/>
</dbReference>
<evidence type="ECO:0000313" key="1">
    <source>
        <dbReference type="EMBL" id="RMT42142.1"/>
    </source>
</evidence>
<sequence length="84" mass="9385">MEQRPHILLAESEPVLSGREQPRNVAMLDHHAFGQTGRAGGVDDVGQARSRQPRHLWIADGFVLQVGIVKANDGDFRHWQGLLH</sequence>
<dbReference type="Proteomes" id="UP000268096">
    <property type="component" value="Unassembled WGS sequence"/>
</dbReference>
<accession>A0A3M5L4B5</accession>
<reference evidence="1 2" key="1">
    <citation type="submission" date="2018-08" db="EMBL/GenBank/DDBJ databases">
        <title>Recombination of ecologically and evolutionarily significant loci maintains genetic cohesion in the Pseudomonas syringae species complex.</title>
        <authorList>
            <person name="Dillon M."/>
            <person name="Thakur S."/>
            <person name="Almeida R.N.D."/>
            <person name="Weir B.S."/>
            <person name="Guttman D.S."/>
        </authorList>
    </citation>
    <scope>NUCLEOTIDE SEQUENCE [LARGE SCALE GENOMIC DNA]</scope>
    <source>
        <strain evidence="1 2">ICMP 16926</strain>
    </source>
</reference>
<protein>
    <submittedName>
        <fullName evidence="1">Uncharacterized protein</fullName>
    </submittedName>
</protein>
<dbReference type="AlphaFoldDB" id="A0A3M5L4B5"/>